<evidence type="ECO:0000313" key="2">
    <source>
        <dbReference type="Proteomes" id="UP000229675"/>
    </source>
</evidence>
<organism evidence="1 2">
    <name type="scientific">Candidatus Nealsonbacteria bacterium CG09_land_8_20_14_0_10_42_14</name>
    <dbReference type="NCBI Taxonomy" id="1974707"/>
    <lineage>
        <taxon>Bacteria</taxon>
        <taxon>Candidatus Nealsoniibacteriota</taxon>
    </lineage>
</organism>
<sequence>MSFTCYFCGCHQGSGVKPQKVAVEKRLIITDIVQKENPVTHLATVYSKGREETIKEESACPACANKLHYPKIVEFRDKSKVSALS</sequence>
<reference evidence="2" key="1">
    <citation type="submission" date="2017-09" db="EMBL/GenBank/DDBJ databases">
        <title>Depth-based differentiation of microbial function through sediment-hosted aquifers and enrichment of novel symbionts in the deep terrestrial subsurface.</title>
        <authorList>
            <person name="Probst A.J."/>
            <person name="Ladd B."/>
            <person name="Jarett J.K."/>
            <person name="Geller-Mcgrath D.E."/>
            <person name="Sieber C.M.K."/>
            <person name="Emerson J.B."/>
            <person name="Anantharaman K."/>
            <person name="Thomas B.C."/>
            <person name="Malmstrom R."/>
            <person name="Stieglmeier M."/>
            <person name="Klingl A."/>
            <person name="Woyke T."/>
            <person name="Ryan C.M."/>
            <person name="Banfield J.F."/>
        </authorList>
    </citation>
    <scope>NUCLEOTIDE SEQUENCE [LARGE SCALE GENOMIC DNA]</scope>
</reference>
<comment type="caution">
    <text evidence="1">The sequence shown here is derived from an EMBL/GenBank/DDBJ whole genome shotgun (WGS) entry which is preliminary data.</text>
</comment>
<dbReference type="EMBL" id="PEZD01000007">
    <property type="protein sequence ID" value="PIS17501.1"/>
    <property type="molecule type" value="Genomic_DNA"/>
</dbReference>
<dbReference type="AlphaFoldDB" id="A0A2H0WY34"/>
<proteinExistence type="predicted"/>
<dbReference type="Proteomes" id="UP000229675">
    <property type="component" value="Unassembled WGS sequence"/>
</dbReference>
<evidence type="ECO:0000313" key="1">
    <source>
        <dbReference type="EMBL" id="PIS17501.1"/>
    </source>
</evidence>
<name>A0A2H0WY34_9BACT</name>
<gene>
    <name evidence="1" type="ORF">COT59_00260</name>
</gene>
<accession>A0A2H0WY34</accession>
<protein>
    <submittedName>
        <fullName evidence="1">Uncharacterized protein</fullName>
    </submittedName>
</protein>